<dbReference type="EMBL" id="UYRR01032581">
    <property type="protein sequence ID" value="VDK56096.1"/>
    <property type="molecule type" value="Genomic_DNA"/>
</dbReference>
<evidence type="ECO:0000256" key="1">
    <source>
        <dbReference type="SAM" id="MobiDB-lite"/>
    </source>
</evidence>
<evidence type="ECO:0000313" key="4">
    <source>
        <dbReference type="EMBL" id="VDK56096.1"/>
    </source>
</evidence>
<keyword evidence="2" id="KW-0812">Transmembrane</keyword>
<feature type="transmembrane region" description="Helical" evidence="2">
    <location>
        <begin position="55"/>
        <end position="74"/>
    </location>
</feature>
<dbReference type="Pfam" id="PF25005">
    <property type="entry name" value="PSF2_N"/>
    <property type="match status" value="1"/>
</dbReference>
<dbReference type="Gene3D" id="3.40.5.50">
    <property type="match status" value="1"/>
</dbReference>
<dbReference type="Gene3D" id="1.20.58.1020">
    <property type="match status" value="1"/>
</dbReference>
<dbReference type="CDD" id="cd21694">
    <property type="entry name" value="GINS_B_Psf2"/>
    <property type="match status" value="1"/>
</dbReference>
<dbReference type="SUPFAM" id="SSF160059">
    <property type="entry name" value="PriA/YqbF domain"/>
    <property type="match status" value="1"/>
</dbReference>
<evidence type="ECO:0000256" key="2">
    <source>
        <dbReference type="SAM" id="Phobius"/>
    </source>
</evidence>
<dbReference type="InterPro" id="IPR056784">
    <property type="entry name" value="PSF2_N"/>
</dbReference>
<feature type="compositionally biased region" description="Low complexity" evidence="1">
    <location>
        <begin position="208"/>
        <end position="222"/>
    </location>
</feature>
<keyword evidence="2" id="KW-1133">Transmembrane helix</keyword>
<accession>A0A0M3K611</accession>
<reference evidence="6" key="1">
    <citation type="submission" date="2017-02" db="UniProtKB">
        <authorList>
            <consortium name="WormBaseParasite"/>
        </authorList>
    </citation>
    <scope>IDENTIFICATION</scope>
</reference>
<dbReference type="GO" id="GO:0000727">
    <property type="term" value="P:double-strand break repair via break-induced replication"/>
    <property type="evidence" value="ECO:0007669"/>
    <property type="project" value="TreeGrafter"/>
</dbReference>
<feature type="transmembrane region" description="Helical" evidence="2">
    <location>
        <begin position="86"/>
        <end position="107"/>
    </location>
</feature>
<organism evidence="6">
    <name type="scientific">Anisakis simplex</name>
    <name type="common">Herring worm</name>
    <dbReference type="NCBI Taxonomy" id="6269"/>
    <lineage>
        <taxon>Eukaryota</taxon>
        <taxon>Metazoa</taxon>
        <taxon>Ecdysozoa</taxon>
        <taxon>Nematoda</taxon>
        <taxon>Chromadorea</taxon>
        <taxon>Rhabditida</taxon>
        <taxon>Spirurina</taxon>
        <taxon>Ascaridomorpha</taxon>
        <taxon>Ascaridoidea</taxon>
        <taxon>Anisakidae</taxon>
        <taxon>Anisakis</taxon>
        <taxon>Anisakis simplex complex</taxon>
    </lineage>
</organism>
<dbReference type="AlphaFoldDB" id="A0A0M3K611"/>
<dbReference type="SUPFAM" id="SSF158573">
    <property type="entry name" value="GINS helical bundle-like"/>
    <property type="match status" value="1"/>
</dbReference>
<evidence type="ECO:0000313" key="5">
    <source>
        <dbReference type="Proteomes" id="UP000267096"/>
    </source>
</evidence>
<feature type="region of interest" description="Disordered" evidence="1">
    <location>
        <begin position="162"/>
        <end position="222"/>
    </location>
</feature>
<protein>
    <submittedName>
        <fullName evidence="6">GINS complex subunit 2</fullName>
    </submittedName>
</protein>
<dbReference type="PANTHER" id="PTHR12772">
    <property type="entry name" value="DNA REPLICATION COMPLEX GINS PROTEIN PSF2"/>
    <property type="match status" value="1"/>
</dbReference>
<dbReference type="GO" id="GO:0006260">
    <property type="term" value="P:DNA replication"/>
    <property type="evidence" value="ECO:0007669"/>
    <property type="project" value="InterPro"/>
</dbReference>
<dbReference type="GO" id="GO:0000811">
    <property type="term" value="C:GINS complex"/>
    <property type="evidence" value="ECO:0007669"/>
    <property type="project" value="TreeGrafter"/>
</dbReference>
<keyword evidence="5" id="KW-1185">Reference proteome</keyword>
<evidence type="ECO:0000259" key="3">
    <source>
        <dbReference type="Pfam" id="PF25005"/>
    </source>
</evidence>
<dbReference type="InterPro" id="IPR036224">
    <property type="entry name" value="GINS_bundle-like_dom_sf"/>
</dbReference>
<evidence type="ECO:0000313" key="6">
    <source>
        <dbReference type="WBParaSite" id="ASIM_0001640201-mRNA-1"/>
    </source>
</evidence>
<reference evidence="4 5" key="2">
    <citation type="submission" date="2018-11" db="EMBL/GenBank/DDBJ databases">
        <authorList>
            <consortium name="Pathogen Informatics"/>
        </authorList>
    </citation>
    <scope>NUCLEOTIDE SEQUENCE [LARGE SCALE GENOMIC DNA]</scope>
</reference>
<feature type="domain" description="DNA replication complex GINS protein PSF2 N-terminal" evidence="3">
    <location>
        <begin position="231"/>
        <end position="274"/>
    </location>
</feature>
<proteinExistence type="predicted"/>
<keyword evidence="2" id="KW-0472">Membrane</keyword>
<feature type="compositionally biased region" description="Low complexity" evidence="1">
    <location>
        <begin position="162"/>
        <end position="171"/>
    </location>
</feature>
<sequence length="338" mass="38222">MTFFPLMHYVAEDVDRRRYYLCGKINPQLSAVLASTASLMMYLAIIIYICSTGYWYIFTTLFIGVIYWSEYITGCLHIRKSLLDSFMTFMMFFELAIAGLLGTFIYFTVASDDNDTEYGVMVGVLSLFFVLNAISIRIVIRFSNFVLIYSHLITQSLSQIDSSERSSSPSSSEKETPKSTLSGSILTSIPIKEDSSETVGSVDHNHDNTNNNIDSNNNNNNNNTVLTINIGNKVNPKPQEQITTAQGPFEASVPVSVPIWIAVHFKKRRKCQIVAPDWLSVDKLKEMIKNENDSLRLTPIPNCFMEIAHILIDNAKDDLDDVDQVIINTLKTYVQDLW</sequence>
<gene>
    <name evidence="4" type="ORF">ASIM_LOCUS15809</name>
</gene>
<dbReference type="Proteomes" id="UP000267096">
    <property type="component" value="Unassembled WGS sequence"/>
</dbReference>
<name>A0A0M3K611_ANISI</name>
<dbReference type="WBParaSite" id="ASIM_0001640201-mRNA-1">
    <property type="protein sequence ID" value="ASIM_0001640201-mRNA-1"/>
    <property type="gene ID" value="ASIM_0001640201"/>
</dbReference>
<dbReference type="OrthoDB" id="1938138at2759"/>
<dbReference type="CDD" id="cd11712">
    <property type="entry name" value="GINS_A_psf2"/>
    <property type="match status" value="1"/>
</dbReference>
<dbReference type="PANTHER" id="PTHR12772:SF0">
    <property type="entry name" value="DNA REPLICATION COMPLEX GINS PROTEIN PSF2"/>
    <property type="match status" value="1"/>
</dbReference>
<dbReference type="InterPro" id="IPR007257">
    <property type="entry name" value="GINS_Psf2"/>
</dbReference>
<feature type="transmembrane region" description="Helical" evidence="2">
    <location>
        <begin position="119"/>
        <end position="140"/>
    </location>
</feature>